<evidence type="ECO:0000256" key="2">
    <source>
        <dbReference type="ARBA" id="ARBA00023235"/>
    </source>
</evidence>
<gene>
    <name evidence="4" type="ORF">B1A_04158</name>
</gene>
<protein>
    <submittedName>
        <fullName evidence="4">4-oxalocrotonate tautomerase</fullName>
    </submittedName>
</protein>
<reference evidence="4" key="1">
    <citation type="submission" date="2013-08" db="EMBL/GenBank/DDBJ databases">
        <authorList>
            <person name="Mendez C."/>
            <person name="Richter M."/>
            <person name="Ferrer M."/>
            <person name="Sanchez J."/>
        </authorList>
    </citation>
    <scope>NUCLEOTIDE SEQUENCE</scope>
</reference>
<evidence type="ECO:0000259" key="3">
    <source>
        <dbReference type="Pfam" id="PF01361"/>
    </source>
</evidence>
<feature type="domain" description="4-oxalocrotonate tautomerase-like" evidence="3">
    <location>
        <begin position="67"/>
        <end position="121"/>
    </location>
</feature>
<dbReference type="AlphaFoldDB" id="T1BZB5"/>
<dbReference type="InterPro" id="IPR014347">
    <property type="entry name" value="Tautomerase/MIF_sf"/>
</dbReference>
<sequence>MLYLNAKISGNPSPELTKQAADTLANLTTNIPHKKRELTSITIEYVDGGKWFVAGTPISSQQVKTFYLDIHVTEGTNTKDEKANYVKEVFSSMQSVLGKLHPASYIIIKNVSADSWGYEGATQEFRYIKGKAL</sequence>
<dbReference type="Pfam" id="PF01361">
    <property type="entry name" value="Tautomerase"/>
    <property type="match status" value="1"/>
</dbReference>
<proteinExistence type="inferred from homology"/>
<dbReference type="EMBL" id="AUZX01003023">
    <property type="protein sequence ID" value="EQD75067.1"/>
    <property type="molecule type" value="Genomic_DNA"/>
</dbReference>
<dbReference type="GO" id="GO:0016853">
    <property type="term" value="F:isomerase activity"/>
    <property type="evidence" value="ECO:0007669"/>
    <property type="project" value="UniProtKB-KW"/>
</dbReference>
<comment type="caution">
    <text evidence="4">The sequence shown here is derived from an EMBL/GenBank/DDBJ whole genome shotgun (WGS) entry which is preliminary data.</text>
</comment>
<dbReference type="Gene3D" id="3.30.429.10">
    <property type="entry name" value="Macrophage Migration Inhibitory Factor"/>
    <property type="match status" value="1"/>
</dbReference>
<organism evidence="4">
    <name type="scientific">mine drainage metagenome</name>
    <dbReference type="NCBI Taxonomy" id="410659"/>
    <lineage>
        <taxon>unclassified sequences</taxon>
        <taxon>metagenomes</taxon>
        <taxon>ecological metagenomes</taxon>
    </lineage>
</organism>
<keyword evidence="2" id="KW-0413">Isomerase</keyword>
<evidence type="ECO:0000313" key="4">
    <source>
        <dbReference type="EMBL" id="EQD75067.1"/>
    </source>
</evidence>
<dbReference type="PANTHER" id="PTHR35530:SF2">
    <property type="entry name" value="BSL4019 PROTEIN"/>
    <property type="match status" value="1"/>
</dbReference>
<reference evidence="4" key="2">
    <citation type="journal article" date="2014" name="ISME J.">
        <title>Microbial stratification in low pH oxic and suboxic macroscopic growths along an acid mine drainage.</title>
        <authorList>
            <person name="Mendez-Garcia C."/>
            <person name="Mesa V."/>
            <person name="Sprenger R.R."/>
            <person name="Richter M."/>
            <person name="Diez M.S."/>
            <person name="Solano J."/>
            <person name="Bargiela R."/>
            <person name="Golyshina O.V."/>
            <person name="Manteca A."/>
            <person name="Ramos J.L."/>
            <person name="Gallego J.R."/>
            <person name="Llorente I."/>
            <person name="Martins Dos Santos V.A."/>
            <person name="Jensen O.N."/>
            <person name="Pelaez A.I."/>
            <person name="Sanchez J."/>
            <person name="Ferrer M."/>
        </authorList>
    </citation>
    <scope>NUCLEOTIDE SEQUENCE</scope>
</reference>
<dbReference type="SUPFAM" id="SSF55331">
    <property type="entry name" value="Tautomerase/MIF"/>
    <property type="match status" value="1"/>
</dbReference>
<evidence type="ECO:0000256" key="1">
    <source>
        <dbReference type="ARBA" id="ARBA00006723"/>
    </source>
</evidence>
<dbReference type="InterPro" id="IPR004370">
    <property type="entry name" value="4-OT-like_dom"/>
</dbReference>
<dbReference type="PANTHER" id="PTHR35530">
    <property type="entry name" value="TAUTOMERASE-RELATED"/>
    <property type="match status" value="1"/>
</dbReference>
<accession>T1BZB5</accession>
<name>T1BZB5_9ZZZZ</name>
<comment type="similarity">
    <text evidence="1">Belongs to the 4-oxalocrotonate tautomerase family.</text>
</comment>